<evidence type="ECO:0000313" key="1">
    <source>
        <dbReference type="EMBL" id="MBK1630355.1"/>
    </source>
</evidence>
<name>A0ABS1CEQ3_9GAMM</name>
<gene>
    <name evidence="1" type="ORF">CKO31_06255</name>
</gene>
<proteinExistence type="predicted"/>
<comment type="caution">
    <text evidence="1">The sequence shown here is derived from an EMBL/GenBank/DDBJ whole genome shotgun (WGS) entry which is preliminary data.</text>
</comment>
<organism evidence="1 2">
    <name type="scientific">Thiohalocapsa halophila</name>
    <dbReference type="NCBI Taxonomy" id="69359"/>
    <lineage>
        <taxon>Bacteria</taxon>
        <taxon>Pseudomonadati</taxon>
        <taxon>Pseudomonadota</taxon>
        <taxon>Gammaproteobacteria</taxon>
        <taxon>Chromatiales</taxon>
        <taxon>Chromatiaceae</taxon>
        <taxon>Thiohalocapsa</taxon>
    </lineage>
</organism>
<keyword evidence="2" id="KW-1185">Reference proteome</keyword>
<dbReference type="Proteomes" id="UP000748752">
    <property type="component" value="Unassembled WGS sequence"/>
</dbReference>
<reference evidence="1 2" key="1">
    <citation type="journal article" date="2020" name="Microorganisms">
        <title>Osmotic Adaptation and Compatible Solute Biosynthesis of Phototrophic Bacteria as Revealed from Genome Analyses.</title>
        <authorList>
            <person name="Imhoff J.F."/>
            <person name="Rahn T."/>
            <person name="Kunzel S."/>
            <person name="Keller A."/>
            <person name="Neulinger S.C."/>
        </authorList>
    </citation>
    <scope>NUCLEOTIDE SEQUENCE [LARGE SCALE GENOMIC DNA]</scope>
    <source>
        <strain evidence="1 2">DSM 6210</strain>
    </source>
</reference>
<dbReference type="EMBL" id="NRRV01000011">
    <property type="protein sequence ID" value="MBK1630355.1"/>
    <property type="molecule type" value="Genomic_DNA"/>
</dbReference>
<protein>
    <submittedName>
        <fullName evidence="1">Uncharacterized protein</fullName>
    </submittedName>
</protein>
<evidence type="ECO:0000313" key="2">
    <source>
        <dbReference type="Proteomes" id="UP000748752"/>
    </source>
</evidence>
<sequence length="133" mass="14708">MRPSLIHHRDRQYLSIRGRADQAARLIEVRCTAADPGRVAQLVLGELVWVLTRAYGDSKAQVVSALEQVLVVIAELTVEGESLAFHAPHAFRVKAAPVDLPRRTLTDGVELAAWLKEAERRIRDKLADGPVVV</sequence>
<accession>A0ABS1CEQ3</accession>